<dbReference type="InterPro" id="IPR001387">
    <property type="entry name" value="Cro/C1-type_HTH"/>
</dbReference>
<dbReference type="Proteomes" id="UP000434475">
    <property type="component" value="Unassembled WGS sequence"/>
</dbReference>
<dbReference type="InterPro" id="IPR010982">
    <property type="entry name" value="Lambda_DNA-bd_dom_sf"/>
</dbReference>
<name>A0A6I2R216_FLAPL</name>
<dbReference type="SUPFAM" id="SSF47413">
    <property type="entry name" value="lambda repressor-like DNA-binding domains"/>
    <property type="match status" value="1"/>
</dbReference>
<dbReference type="Gene3D" id="1.10.260.40">
    <property type="entry name" value="lambda repressor-like DNA-binding domains"/>
    <property type="match status" value="1"/>
</dbReference>
<dbReference type="GO" id="GO:0003677">
    <property type="term" value="F:DNA binding"/>
    <property type="evidence" value="ECO:0007669"/>
    <property type="project" value="InterPro"/>
</dbReference>
<evidence type="ECO:0000259" key="1">
    <source>
        <dbReference type="PROSITE" id="PS50943"/>
    </source>
</evidence>
<gene>
    <name evidence="2" type="ORF">GKE97_05700</name>
</gene>
<dbReference type="RefSeq" id="WP_172697373.1">
    <property type="nucleotide sequence ID" value="NZ_CAXUMB010000001.1"/>
</dbReference>
<comment type="caution">
    <text evidence="2">The sequence shown here is derived from an EMBL/GenBank/DDBJ whole genome shotgun (WGS) entry which is preliminary data.</text>
</comment>
<dbReference type="EMBL" id="WKPR01000004">
    <property type="protein sequence ID" value="MSB19010.1"/>
    <property type="molecule type" value="Genomic_DNA"/>
</dbReference>
<dbReference type="AlphaFoldDB" id="A0A6I2R216"/>
<proteinExistence type="predicted"/>
<dbReference type="PROSITE" id="PS50943">
    <property type="entry name" value="HTH_CROC1"/>
    <property type="match status" value="1"/>
</dbReference>
<reference evidence="2 3" key="1">
    <citation type="journal article" date="2019" name="Nat. Med.">
        <title>A library of human gut bacterial isolates paired with longitudinal multiomics data enables mechanistic microbiome research.</title>
        <authorList>
            <person name="Poyet M."/>
            <person name="Groussin M."/>
            <person name="Gibbons S.M."/>
            <person name="Avila-Pacheco J."/>
            <person name="Jiang X."/>
            <person name="Kearney S.M."/>
            <person name="Perrotta A.R."/>
            <person name="Berdy B."/>
            <person name="Zhao S."/>
            <person name="Lieberman T.D."/>
            <person name="Swanson P.K."/>
            <person name="Smith M."/>
            <person name="Roesemann S."/>
            <person name="Alexander J.E."/>
            <person name="Rich S.A."/>
            <person name="Livny J."/>
            <person name="Vlamakis H."/>
            <person name="Clish C."/>
            <person name="Bullock K."/>
            <person name="Deik A."/>
            <person name="Scott J."/>
            <person name="Pierce K.A."/>
            <person name="Xavier R.J."/>
            <person name="Alm E.J."/>
        </authorList>
    </citation>
    <scope>NUCLEOTIDE SEQUENCE [LARGE SCALE GENOMIC DNA]</scope>
    <source>
        <strain evidence="2 3">BIOML-A2</strain>
    </source>
</reference>
<protein>
    <submittedName>
        <fullName evidence="2">Helix-turn-helix domain-containing protein</fullName>
    </submittedName>
</protein>
<organism evidence="2 3">
    <name type="scientific">Flavonifractor plautii</name>
    <name type="common">Fusobacterium plautii</name>
    <dbReference type="NCBI Taxonomy" id="292800"/>
    <lineage>
        <taxon>Bacteria</taxon>
        <taxon>Bacillati</taxon>
        <taxon>Bacillota</taxon>
        <taxon>Clostridia</taxon>
        <taxon>Eubacteriales</taxon>
        <taxon>Oscillospiraceae</taxon>
        <taxon>Flavonifractor</taxon>
    </lineage>
</organism>
<evidence type="ECO:0000313" key="3">
    <source>
        <dbReference type="Proteomes" id="UP000434475"/>
    </source>
</evidence>
<feature type="domain" description="HTH cro/C1-type" evidence="1">
    <location>
        <begin position="6"/>
        <end position="60"/>
    </location>
</feature>
<dbReference type="SMART" id="SM00530">
    <property type="entry name" value="HTH_XRE"/>
    <property type="match status" value="1"/>
</dbReference>
<sequence length="70" mass="7897">MNQLELEYARKRKNKTKADMAAAIGKSVGSYAKKERGDVKFSDEEKVIIARELDLTSEQVNAIFFDSCLP</sequence>
<dbReference type="CDD" id="cd00093">
    <property type="entry name" value="HTH_XRE"/>
    <property type="match status" value="1"/>
</dbReference>
<accession>A0A6I2R216</accession>
<dbReference type="Pfam" id="PF01381">
    <property type="entry name" value="HTH_3"/>
    <property type="match status" value="1"/>
</dbReference>
<evidence type="ECO:0000313" key="2">
    <source>
        <dbReference type="EMBL" id="MSB19010.1"/>
    </source>
</evidence>